<protein>
    <submittedName>
        <fullName evidence="3">Uncharacterized protein</fullName>
    </submittedName>
</protein>
<gene>
    <name evidence="3" type="ORF">pipiens_015801</name>
</gene>
<organism evidence="3 4">
    <name type="scientific">Culex pipiens pipiens</name>
    <name type="common">Northern house mosquito</name>
    <dbReference type="NCBI Taxonomy" id="38569"/>
    <lineage>
        <taxon>Eukaryota</taxon>
        <taxon>Metazoa</taxon>
        <taxon>Ecdysozoa</taxon>
        <taxon>Arthropoda</taxon>
        <taxon>Hexapoda</taxon>
        <taxon>Insecta</taxon>
        <taxon>Pterygota</taxon>
        <taxon>Neoptera</taxon>
        <taxon>Endopterygota</taxon>
        <taxon>Diptera</taxon>
        <taxon>Nematocera</taxon>
        <taxon>Culicoidea</taxon>
        <taxon>Culicidae</taxon>
        <taxon>Culicinae</taxon>
        <taxon>Culicini</taxon>
        <taxon>Culex</taxon>
        <taxon>Culex</taxon>
    </lineage>
</organism>
<sequence>MKLIASLLFSFCIFALVLQPNFASEEEVDNAEQTAEQEVADTNQEDPTEQEQSASDEVAEIDTALFDINMTNIITGPTVCAKGKRPDRRGKCRTPSF</sequence>
<dbReference type="AlphaFoldDB" id="A0ABD1CP42"/>
<feature type="signal peptide" evidence="2">
    <location>
        <begin position="1"/>
        <end position="23"/>
    </location>
</feature>
<keyword evidence="2" id="KW-0732">Signal</keyword>
<keyword evidence="4" id="KW-1185">Reference proteome</keyword>
<feature type="chain" id="PRO_5044817863" evidence="2">
    <location>
        <begin position="24"/>
        <end position="97"/>
    </location>
</feature>
<comment type="caution">
    <text evidence="3">The sequence shown here is derived from an EMBL/GenBank/DDBJ whole genome shotgun (WGS) entry which is preliminary data.</text>
</comment>
<evidence type="ECO:0000313" key="3">
    <source>
        <dbReference type="EMBL" id="KAL1378118.1"/>
    </source>
</evidence>
<proteinExistence type="predicted"/>
<accession>A0ABD1CP42</accession>
<feature type="compositionally biased region" description="Polar residues" evidence="1">
    <location>
        <begin position="31"/>
        <end position="42"/>
    </location>
</feature>
<evidence type="ECO:0000256" key="2">
    <source>
        <dbReference type="SAM" id="SignalP"/>
    </source>
</evidence>
<dbReference type="EMBL" id="JBEHCU010010501">
    <property type="protein sequence ID" value="KAL1378118.1"/>
    <property type="molecule type" value="Genomic_DNA"/>
</dbReference>
<evidence type="ECO:0000256" key="1">
    <source>
        <dbReference type="SAM" id="MobiDB-lite"/>
    </source>
</evidence>
<feature type="region of interest" description="Disordered" evidence="1">
    <location>
        <begin position="25"/>
        <end position="56"/>
    </location>
</feature>
<name>A0ABD1CP42_CULPP</name>
<reference evidence="3 4" key="1">
    <citation type="submission" date="2024-05" db="EMBL/GenBank/DDBJ databases">
        <title>Culex pipiens pipiens assembly and annotation.</title>
        <authorList>
            <person name="Alout H."/>
            <person name="Durand T."/>
        </authorList>
    </citation>
    <scope>NUCLEOTIDE SEQUENCE [LARGE SCALE GENOMIC DNA]</scope>
    <source>
        <strain evidence="3">HA-2024</strain>
        <tissue evidence="3">Whole body</tissue>
    </source>
</reference>
<dbReference type="Proteomes" id="UP001562425">
    <property type="component" value="Unassembled WGS sequence"/>
</dbReference>
<evidence type="ECO:0000313" key="4">
    <source>
        <dbReference type="Proteomes" id="UP001562425"/>
    </source>
</evidence>